<dbReference type="EMBL" id="JACIEU010000023">
    <property type="protein sequence ID" value="MBB4150648.1"/>
    <property type="molecule type" value="Genomic_DNA"/>
</dbReference>
<protein>
    <recommendedName>
        <fullName evidence="4">Mercuric ion transport protein</fullName>
    </recommendedName>
</protein>
<feature type="transmembrane region" description="Helical" evidence="1">
    <location>
        <begin position="45"/>
        <end position="63"/>
    </location>
</feature>
<gene>
    <name evidence="2" type="ORF">GGQ90_004455</name>
</gene>
<keyword evidence="1" id="KW-0812">Transmembrane</keyword>
<reference evidence="2 3" key="1">
    <citation type="submission" date="2020-08" db="EMBL/GenBank/DDBJ databases">
        <title>Genomic Encyclopedia of Type Strains, Phase IV (KMG-IV): sequencing the most valuable type-strain genomes for metagenomic binning, comparative biology and taxonomic classification.</title>
        <authorList>
            <person name="Goeker M."/>
        </authorList>
    </citation>
    <scope>NUCLEOTIDE SEQUENCE [LARGE SCALE GENOMIC DNA]</scope>
    <source>
        <strain evidence="2 3">DSM 19371</strain>
    </source>
</reference>
<dbReference type="AlphaFoldDB" id="A0A7W6LUC0"/>
<dbReference type="RefSeq" id="WP_069611995.1">
    <property type="nucleotide sequence ID" value="NZ_JACIEU010000023.1"/>
</dbReference>
<keyword evidence="1" id="KW-0472">Membrane</keyword>
<dbReference type="Gene3D" id="1.10.287.910">
    <property type="entry name" value="bacterial mercury transporter, merf"/>
    <property type="match status" value="1"/>
</dbReference>
<evidence type="ECO:0000256" key="1">
    <source>
        <dbReference type="SAM" id="Phobius"/>
    </source>
</evidence>
<sequence length="104" mass="10798">MNEKPAAGLMTAIVVAPLVALCCLGPLFIGSAVGGVVGWLSGQGLALTAVLAFLAAAIGYAVMRWRRASSNRVDAGPTCACDVSEARQDVELDIVKPANERRTR</sequence>
<feature type="transmembrane region" description="Helical" evidence="1">
    <location>
        <begin position="12"/>
        <end position="39"/>
    </location>
</feature>
<dbReference type="Proteomes" id="UP000590524">
    <property type="component" value="Unassembled WGS sequence"/>
</dbReference>
<accession>A0A7W6LUC0</accession>
<evidence type="ECO:0008006" key="4">
    <source>
        <dbReference type="Google" id="ProtNLM"/>
    </source>
</evidence>
<name>A0A7W6LUC0_9SPHN</name>
<keyword evidence="1" id="KW-1133">Transmembrane helix</keyword>
<keyword evidence="3" id="KW-1185">Reference proteome</keyword>
<evidence type="ECO:0000313" key="3">
    <source>
        <dbReference type="Proteomes" id="UP000590524"/>
    </source>
</evidence>
<organism evidence="2 3">
    <name type="scientific">Sphingobium scionense</name>
    <dbReference type="NCBI Taxonomy" id="1404341"/>
    <lineage>
        <taxon>Bacteria</taxon>
        <taxon>Pseudomonadati</taxon>
        <taxon>Pseudomonadota</taxon>
        <taxon>Alphaproteobacteria</taxon>
        <taxon>Sphingomonadales</taxon>
        <taxon>Sphingomonadaceae</taxon>
        <taxon>Sphingobium</taxon>
    </lineage>
</organism>
<comment type="caution">
    <text evidence="2">The sequence shown here is derived from an EMBL/GenBank/DDBJ whole genome shotgun (WGS) entry which is preliminary data.</text>
</comment>
<evidence type="ECO:0000313" key="2">
    <source>
        <dbReference type="EMBL" id="MBB4150648.1"/>
    </source>
</evidence>
<proteinExistence type="predicted"/>